<reference evidence="2 3" key="1">
    <citation type="submission" date="2019-06" db="EMBL/GenBank/DDBJ databases">
        <authorList>
            <person name="Phetasavong A."/>
            <person name="Knapp S.J."/>
            <person name="Scott T.S."/>
            <person name="Nayek S."/>
            <person name="Layton S.R."/>
            <person name="Kim T."/>
            <person name="Hughes L.E."/>
            <person name="Garlena R.A."/>
            <person name="Russell D.A."/>
            <person name="Pope W.H."/>
            <person name="Jacobs-Sera D."/>
            <person name="Hatfull G.F."/>
        </authorList>
    </citation>
    <scope>NUCLEOTIDE SEQUENCE [LARGE SCALE GENOMIC DNA]</scope>
</reference>
<evidence type="ECO:0000256" key="1">
    <source>
        <dbReference type="SAM" id="MobiDB-lite"/>
    </source>
</evidence>
<evidence type="ECO:0000313" key="3">
    <source>
        <dbReference type="Proteomes" id="UP000317811"/>
    </source>
</evidence>
<feature type="region of interest" description="Disordered" evidence="1">
    <location>
        <begin position="28"/>
        <end position="51"/>
    </location>
</feature>
<proteinExistence type="predicted"/>
<dbReference type="GeneID" id="64472401"/>
<protein>
    <submittedName>
        <fullName evidence="2">Uncharacterized protein</fullName>
    </submittedName>
</protein>
<dbReference type="RefSeq" id="YP_010056456.1">
    <property type="nucleotide sequence ID" value="NC_054678.1"/>
</dbReference>
<evidence type="ECO:0000313" key="2">
    <source>
        <dbReference type="EMBL" id="QDK03773.1"/>
    </source>
</evidence>
<sequence>MNGATIKRLADQLMALPEEEREALLASLAVPRQPSRPSPQGQSRDLPAPRSGAVVTCAIEWV</sequence>
<dbReference type="EMBL" id="MN096379">
    <property type="protein sequence ID" value="QDK03773.1"/>
    <property type="molecule type" value="Genomic_DNA"/>
</dbReference>
<accession>A0A514U495</accession>
<feature type="compositionally biased region" description="Low complexity" evidence="1">
    <location>
        <begin position="28"/>
        <end position="44"/>
    </location>
</feature>
<name>A0A514U495_9CAUD</name>
<keyword evidence="3" id="KW-1185">Reference proteome</keyword>
<organism evidence="2 3">
    <name type="scientific">Streptomyces phage Yasdnil</name>
    <dbReference type="NCBI Taxonomy" id="2593360"/>
    <lineage>
        <taxon>Viruses</taxon>
        <taxon>Duplodnaviria</taxon>
        <taxon>Heunggongvirae</taxon>
        <taxon>Uroviricota</taxon>
        <taxon>Caudoviricetes</taxon>
        <taxon>Arquatrovirinae</taxon>
        <taxon>Likavirus</taxon>
        <taxon>Likavirus yasdnil</taxon>
    </lineage>
</organism>
<dbReference type="KEGG" id="vg:64472401"/>
<gene>
    <name evidence="2" type="primary">49</name>
    <name evidence="2" type="ORF">SEA_YASDNIL_49</name>
</gene>
<dbReference type="Proteomes" id="UP000317811">
    <property type="component" value="Segment"/>
</dbReference>